<dbReference type="SUPFAM" id="SSF74653">
    <property type="entry name" value="TolA/TonB C-terminal domain"/>
    <property type="match status" value="1"/>
</dbReference>
<dbReference type="Gene3D" id="3.30.1150.10">
    <property type="match status" value="1"/>
</dbReference>
<feature type="compositionally biased region" description="Polar residues" evidence="5">
    <location>
        <begin position="141"/>
        <end position="153"/>
    </location>
</feature>
<dbReference type="AlphaFoldDB" id="A0A166QQA8"/>
<feature type="region of interest" description="Disordered" evidence="5">
    <location>
        <begin position="136"/>
        <end position="157"/>
    </location>
</feature>
<name>A0A166QQA8_PSEFL</name>
<accession>A0A166QQA8</accession>
<evidence type="ECO:0000256" key="1">
    <source>
        <dbReference type="ARBA" id="ARBA00004167"/>
    </source>
</evidence>
<reference evidence="8" key="1">
    <citation type="submission" date="2016-03" db="EMBL/GenBank/DDBJ databases">
        <authorList>
            <person name="Ray J."/>
            <person name="Price M."/>
            <person name="Deutschbauer A."/>
        </authorList>
    </citation>
    <scope>NUCLEOTIDE SEQUENCE [LARGE SCALE GENOMIC DNA]</scope>
    <source>
        <strain evidence="8">FW300-N1B4</strain>
    </source>
</reference>
<dbReference type="Pfam" id="PF13103">
    <property type="entry name" value="TonB_2"/>
    <property type="match status" value="1"/>
</dbReference>
<dbReference type="EMBL" id="LUKJ01000002">
    <property type="protein sequence ID" value="KZN20680.1"/>
    <property type="molecule type" value="Genomic_DNA"/>
</dbReference>
<evidence type="ECO:0000313" key="8">
    <source>
        <dbReference type="Proteomes" id="UP000076489"/>
    </source>
</evidence>
<dbReference type="NCBIfam" id="TIGR01352">
    <property type="entry name" value="tonB_Cterm"/>
    <property type="match status" value="1"/>
</dbReference>
<dbReference type="RefSeq" id="WP_063340726.1">
    <property type="nucleotide sequence ID" value="NZ_LUKJ01000002.1"/>
</dbReference>
<keyword evidence="2 6" id="KW-0812">Transmembrane</keyword>
<evidence type="ECO:0008006" key="9">
    <source>
        <dbReference type="Google" id="ProtNLM"/>
    </source>
</evidence>
<evidence type="ECO:0000256" key="4">
    <source>
        <dbReference type="ARBA" id="ARBA00023136"/>
    </source>
</evidence>
<proteinExistence type="predicted"/>
<comment type="subcellular location">
    <subcellularLocation>
        <location evidence="1">Membrane</location>
        <topology evidence="1">Single-pass membrane protein</topology>
    </subcellularLocation>
</comment>
<dbReference type="Proteomes" id="UP000076489">
    <property type="component" value="Unassembled WGS sequence"/>
</dbReference>
<protein>
    <recommendedName>
        <fullName evidence="9">Cell envelope biogenesis protein TolA</fullName>
    </recommendedName>
</protein>
<reference evidence="7 8" key="2">
    <citation type="journal article" date="2018" name="Nature">
        <title>Mutant phenotypes for thousands of bacterial genes of unknown function.</title>
        <authorList>
            <person name="Price M.N."/>
            <person name="Wetmore K.M."/>
            <person name="Waters R.J."/>
            <person name="Callaghan M."/>
            <person name="Ray J."/>
            <person name="Liu H."/>
            <person name="Kuehl J.V."/>
            <person name="Melnyk R.A."/>
            <person name="Lamson J.S."/>
            <person name="Suh Y."/>
            <person name="Carlson H.K."/>
            <person name="Esquivel Z."/>
            <person name="Sadeeshkumar H."/>
            <person name="Chakraborty R."/>
            <person name="Zane G.M."/>
            <person name="Rubin B.E."/>
            <person name="Wall J.D."/>
            <person name="Visel A."/>
            <person name="Bristow J."/>
            <person name="Blow M.J."/>
            <person name="Arkin A.P."/>
            <person name="Deutschbauer A.M."/>
        </authorList>
    </citation>
    <scope>NUCLEOTIDE SEQUENCE [LARGE SCALE GENOMIC DNA]</scope>
    <source>
        <strain evidence="7 8">FW300-N1B4</strain>
    </source>
</reference>
<dbReference type="InterPro" id="IPR006260">
    <property type="entry name" value="TonB/TolA_C"/>
</dbReference>
<feature type="transmembrane region" description="Helical" evidence="6">
    <location>
        <begin position="20"/>
        <end position="42"/>
    </location>
</feature>
<evidence type="ECO:0000256" key="6">
    <source>
        <dbReference type="SAM" id="Phobius"/>
    </source>
</evidence>
<keyword evidence="3 6" id="KW-1133">Transmembrane helix</keyword>
<evidence type="ECO:0000256" key="2">
    <source>
        <dbReference type="ARBA" id="ARBA00022692"/>
    </source>
</evidence>
<sequence length="302" mass="31726">MTAAHASTQTRTFTLNEKALPLTMTGLAIVMAAISGGGFFIAKGAMDRASALETQLEQTAKTATSLAARVDELDAGMVALVKVSGVDGGELRKVMDSELAEMRKTAVAEESVALEEAKVANEPPALSVQVVEPEMRPVAAQSPTSASAKQSVDATPAPASAAAPAVAATSPKAPESGADFEAIVKSLQSDPAQTAPTNNQQEEKKPTRSLTIAEVDGILAKRISEQWHKPASATDKMTVDIHIKMARDGKLDKVNVTRSSGLEVFDRSAVTALKSIGVVKEVAQLDDATFDQGYRSRTIQLR</sequence>
<gene>
    <name evidence="7" type="ORF">A1D17_03830</name>
</gene>
<comment type="caution">
    <text evidence="7">The sequence shown here is derived from an EMBL/GenBank/DDBJ whole genome shotgun (WGS) entry which is preliminary data.</text>
</comment>
<evidence type="ECO:0000313" key="7">
    <source>
        <dbReference type="EMBL" id="KZN20680.1"/>
    </source>
</evidence>
<feature type="region of interest" description="Disordered" evidence="5">
    <location>
        <begin position="190"/>
        <end position="209"/>
    </location>
</feature>
<dbReference type="GO" id="GO:0016020">
    <property type="term" value="C:membrane"/>
    <property type="evidence" value="ECO:0007669"/>
    <property type="project" value="UniProtKB-SubCell"/>
</dbReference>
<feature type="compositionally biased region" description="Polar residues" evidence="5">
    <location>
        <begin position="190"/>
        <end position="200"/>
    </location>
</feature>
<keyword evidence="4 6" id="KW-0472">Membrane</keyword>
<evidence type="ECO:0000256" key="3">
    <source>
        <dbReference type="ARBA" id="ARBA00022989"/>
    </source>
</evidence>
<organism evidence="7 8">
    <name type="scientific">Pseudomonas fluorescens</name>
    <dbReference type="NCBI Taxonomy" id="294"/>
    <lineage>
        <taxon>Bacteria</taxon>
        <taxon>Pseudomonadati</taxon>
        <taxon>Pseudomonadota</taxon>
        <taxon>Gammaproteobacteria</taxon>
        <taxon>Pseudomonadales</taxon>
        <taxon>Pseudomonadaceae</taxon>
        <taxon>Pseudomonas</taxon>
    </lineage>
</organism>
<evidence type="ECO:0000256" key="5">
    <source>
        <dbReference type="SAM" id="MobiDB-lite"/>
    </source>
</evidence>